<dbReference type="SUPFAM" id="SSF50692">
    <property type="entry name" value="ADC-like"/>
    <property type="match status" value="1"/>
</dbReference>
<evidence type="ECO:0000256" key="2">
    <source>
        <dbReference type="ARBA" id="ARBA00006914"/>
    </source>
</evidence>
<gene>
    <name evidence="15" type="ORF">FAGAP_7413</name>
</gene>
<keyword evidence="9" id="KW-0472">Membrane</keyword>
<dbReference type="EMBL" id="LUFC02000537">
    <property type="protein sequence ID" value="KAF4496429.1"/>
    <property type="molecule type" value="Genomic_DNA"/>
</dbReference>
<keyword evidence="7" id="KW-0067">ATP-binding</keyword>
<dbReference type="CDD" id="cd19526">
    <property type="entry name" value="RecA-like_PEX1_r2"/>
    <property type="match status" value="1"/>
</dbReference>
<dbReference type="InterPro" id="IPR029067">
    <property type="entry name" value="CDC48_domain_2-like_sf"/>
</dbReference>
<dbReference type="SMART" id="SM00382">
    <property type="entry name" value="AAA"/>
    <property type="match status" value="2"/>
</dbReference>
<dbReference type="SUPFAM" id="SSF52540">
    <property type="entry name" value="P-loop containing nucleoside triphosphate hydrolases"/>
    <property type="match status" value="2"/>
</dbReference>
<dbReference type="InterPro" id="IPR003593">
    <property type="entry name" value="AAA+_ATPase"/>
</dbReference>
<keyword evidence="4" id="KW-0962">Peroxisome biogenesis</keyword>
<sequence>MPARISLSNLQNCFVNLPPLLCSSLDNLNTASQNVVVELTYQVPVAADSAETTDSKTSRSVFLGWTGLHSRQRTNLSDERERLARGKTRPSERESSFVDIDAAFARTLGLSDCQQVTVALHLEPPVVGVVNIEPLTPEDWEIIELHANFLEFNLVRQVRALPNPGYNSSGGAGLAAHPITLHLTPTTTANIKLVSLEPNPDSPFAKLDPNAEVIIAPKSRAKPSRSRSQAGSSGKVSSSGRARETPQVKLFLIGIDRAHCADLFNDQHDVDEGLKIRVDRDTRRSAALKGISWVSVSILHQPTFQAKVNPRHGQDGADGSSVAWVSPKVVAKLEEWQDAPDNRHAALSSSLCVALVSEGMVGVPIKIEAAPVEQASAAQKVHVYPFIGSLVESIGALKLGPNARQGRQEAGKSILNMYKQPSTFRGLLDGPITDGMILGPLSSTPMLPNWTGGILRFDANLAQPTKPFCNWFLNSGRISSIEVEDPIPSPISNFNKSPLDESIPVLAGIEDIVTDVKSHLLHESSVLLIGGPGVGKSSVSLLIGHQLRSEQLFHSIYISCQKMSANEERIATIRDTLEQSFLQAALSARLGGRALVILDDVDKLCPVETELVVGGDNARSKQMSEMIASVIKRHSALGGGVVVLATALTKESLHNVIIENHVFRETLPLDVSNKVCRRKILEAVIQQGTATEDVSISRPETADGAQLETSGGSWMDVFGSTEAAPVTNAAPSRTLKPDVDFADLTNLTESYMPRDLVLFVERAKYVALAHFISHSPEDVNKMSVPLTREHFEEAHKGFTPVALRNMSLGTSTTTFDSIGGMTETRRVLLETIEYPTRYAPIFAQCPLRLRSGLLLYRYPGCGKTLLASAVAGECGLNFISVKGPEILNKYIGASEKSIRDLFERATASKPCVLFFDEFDSIAPKRGSDSTGVTDRVVNQLLTQMDGVEGLSGVYVLAATSRPDLIDPALLRPGRLDKSLLCDLPHLDDRIDILKCLLKKLKLDEDLKGELDNRLKDVASRTQDYSGADLQALISNAQLEAIHEYLGDKDTGVSSVKANGKARVQDSRKPSIVQFWYGAEQDRLHSEANSGDRRTQLRKLAEYEEKVVKLRSQGKSSRRGVQGEGDQKSDDKGSHKPKILLAWRHLERSLRVSRASIKADEKQRLSLVYDEFVGGRSAELRNGQGGTAVGSRGTLM</sequence>
<keyword evidence="16" id="KW-1185">Reference proteome</keyword>
<dbReference type="Gene3D" id="3.10.330.10">
    <property type="match status" value="1"/>
</dbReference>
<evidence type="ECO:0000256" key="3">
    <source>
        <dbReference type="ARBA" id="ARBA00022448"/>
    </source>
</evidence>
<dbReference type="GO" id="GO:0005524">
    <property type="term" value="F:ATP binding"/>
    <property type="evidence" value="ECO:0007669"/>
    <property type="project" value="UniProtKB-KW"/>
</dbReference>
<evidence type="ECO:0000256" key="13">
    <source>
        <dbReference type="SAM" id="MobiDB-lite"/>
    </source>
</evidence>
<comment type="catalytic activity">
    <reaction evidence="12">
        <text>ATP + H2O = ADP + phosphate + H(+)</text>
        <dbReference type="Rhea" id="RHEA:13065"/>
        <dbReference type="ChEBI" id="CHEBI:15377"/>
        <dbReference type="ChEBI" id="CHEBI:15378"/>
        <dbReference type="ChEBI" id="CHEBI:30616"/>
        <dbReference type="ChEBI" id="CHEBI:43474"/>
        <dbReference type="ChEBI" id="CHEBI:456216"/>
    </reaction>
    <physiologicalReaction direction="left-to-right" evidence="12">
        <dbReference type="Rhea" id="RHEA:13066"/>
    </physiologicalReaction>
</comment>
<evidence type="ECO:0000256" key="11">
    <source>
        <dbReference type="ARBA" id="ARBA00034532"/>
    </source>
</evidence>
<dbReference type="FunFam" id="3.10.330.10:FF:000011">
    <property type="entry name" value="Peroxisome biogenesis protein peroxin 1"/>
    <property type="match status" value="1"/>
</dbReference>
<evidence type="ECO:0000256" key="12">
    <source>
        <dbReference type="ARBA" id="ARBA00048778"/>
    </source>
</evidence>
<feature type="compositionally biased region" description="Low complexity" evidence="13">
    <location>
        <begin position="226"/>
        <end position="240"/>
    </location>
</feature>
<keyword evidence="8" id="KW-0653">Protein transport</keyword>
<evidence type="ECO:0000256" key="7">
    <source>
        <dbReference type="ARBA" id="ARBA00022840"/>
    </source>
</evidence>
<dbReference type="Pfam" id="PF00004">
    <property type="entry name" value="AAA"/>
    <property type="match status" value="2"/>
</dbReference>
<feature type="domain" description="AAA+ ATPase" evidence="14">
    <location>
        <begin position="849"/>
        <end position="985"/>
    </location>
</feature>
<evidence type="ECO:0000259" key="14">
    <source>
        <dbReference type="SMART" id="SM00382"/>
    </source>
</evidence>
<evidence type="ECO:0000256" key="8">
    <source>
        <dbReference type="ARBA" id="ARBA00022927"/>
    </source>
</evidence>
<dbReference type="Pfam" id="PF09262">
    <property type="entry name" value="PEX-1N"/>
    <property type="match status" value="1"/>
</dbReference>
<dbReference type="InterPro" id="IPR027417">
    <property type="entry name" value="P-loop_NTPase"/>
</dbReference>
<accession>A0A9P5EB39</accession>
<dbReference type="InterPro" id="IPR041569">
    <property type="entry name" value="AAA_lid_3"/>
</dbReference>
<feature type="region of interest" description="Disordered" evidence="13">
    <location>
        <begin position="216"/>
        <end position="242"/>
    </location>
</feature>
<dbReference type="PANTHER" id="PTHR23077:SF12">
    <property type="entry name" value="PEROXISOMAL ATPASE PEX1"/>
    <property type="match status" value="1"/>
</dbReference>
<dbReference type="InterPro" id="IPR009010">
    <property type="entry name" value="Asp_de-COase-like_dom_sf"/>
</dbReference>
<dbReference type="AlphaFoldDB" id="A0A9P5EB39"/>
<evidence type="ECO:0000256" key="9">
    <source>
        <dbReference type="ARBA" id="ARBA00023136"/>
    </source>
</evidence>
<feature type="compositionally biased region" description="Basic and acidic residues" evidence="13">
    <location>
        <begin position="1124"/>
        <end position="1133"/>
    </location>
</feature>
<evidence type="ECO:0000256" key="5">
    <source>
        <dbReference type="ARBA" id="ARBA00022741"/>
    </source>
</evidence>
<keyword evidence="3" id="KW-0813">Transport</keyword>
<dbReference type="InterPro" id="IPR003959">
    <property type="entry name" value="ATPase_AAA_core"/>
</dbReference>
<proteinExistence type="inferred from homology"/>
<dbReference type="Gene3D" id="1.10.8.60">
    <property type="match status" value="2"/>
</dbReference>
<evidence type="ECO:0000313" key="15">
    <source>
        <dbReference type="EMBL" id="KAF4496429.1"/>
    </source>
</evidence>
<comment type="subcellular location">
    <subcellularLocation>
        <location evidence="1">Membrane</location>
    </subcellularLocation>
</comment>
<dbReference type="OrthoDB" id="2187at2759"/>
<feature type="domain" description="AAA+ ATPase" evidence="14">
    <location>
        <begin position="522"/>
        <end position="673"/>
    </location>
</feature>
<reference evidence="15" key="1">
    <citation type="submission" date="2020-01" db="EMBL/GenBank/DDBJ databases">
        <title>Identification and distribution of gene clusters putatively required for synthesis of sphingolipid metabolism inhibitors in phylogenetically diverse species of the filamentous fungus Fusarium.</title>
        <authorList>
            <person name="Kim H.-S."/>
            <person name="Busman M."/>
            <person name="Brown D.W."/>
            <person name="Divon H."/>
            <person name="Uhlig S."/>
            <person name="Proctor R.H."/>
        </authorList>
    </citation>
    <scope>NUCLEOTIDE SEQUENCE</scope>
    <source>
        <strain evidence="15">NRRL 31653</strain>
    </source>
</reference>
<keyword evidence="6" id="KW-0378">Hydrolase</keyword>
<dbReference type="GO" id="GO:0005829">
    <property type="term" value="C:cytosol"/>
    <property type="evidence" value="ECO:0007669"/>
    <property type="project" value="TreeGrafter"/>
</dbReference>
<dbReference type="Pfam" id="PF17862">
    <property type="entry name" value="AAA_lid_3"/>
    <property type="match status" value="1"/>
</dbReference>
<dbReference type="Gene3D" id="2.40.40.20">
    <property type="match status" value="1"/>
</dbReference>
<protein>
    <recommendedName>
        <fullName evidence="11">Peroxisomal ATPase PEX1</fullName>
    </recommendedName>
    <alternativeName>
        <fullName evidence="10">Peroxin-1</fullName>
    </alternativeName>
</protein>
<dbReference type="InterPro" id="IPR050168">
    <property type="entry name" value="AAA_ATPase_domain"/>
</dbReference>
<evidence type="ECO:0000256" key="1">
    <source>
        <dbReference type="ARBA" id="ARBA00004370"/>
    </source>
</evidence>
<dbReference type="Gene3D" id="3.40.50.300">
    <property type="entry name" value="P-loop containing nucleotide triphosphate hydrolases"/>
    <property type="match status" value="2"/>
</dbReference>
<comment type="similarity">
    <text evidence="2">Belongs to the AAA ATPase family.</text>
</comment>
<evidence type="ECO:0000256" key="10">
    <source>
        <dbReference type="ARBA" id="ARBA00032509"/>
    </source>
</evidence>
<keyword evidence="5" id="KW-0547">Nucleotide-binding</keyword>
<evidence type="ECO:0000313" key="16">
    <source>
        <dbReference type="Proteomes" id="UP000737391"/>
    </source>
</evidence>
<name>A0A9P5EB39_9HYPO</name>
<dbReference type="GO" id="GO:0016887">
    <property type="term" value="F:ATP hydrolysis activity"/>
    <property type="evidence" value="ECO:0007669"/>
    <property type="project" value="InterPro"/>
</dbReference>
<dbReference type="FunFam" id="3.40.50.300:FF:000149">
    <property type="entry name" value="Nuclear valosin-containing protein-like"/>
    <property type="match status" value="1"/>
</dbReference>
<dbReference type="SUPFAM" id="SSF54585">
    <property type="entry name" value="Cdc48 domain 2-like"/>
    <property type="match status" value="1"/>
</dbReference>
<feature type="region of interest" description="Disordered" evidence="13">
    <location>
        <begin position="1108"/>
        <end position="1135"/>
    </location>
</feature>
<dbReference type="PROSITE" id="PS00674">
    <property type="entry name" value="AAA"/>
    <property type="match status" value="1"/>
</dbReference>
<evidence type="ECO:0000256" key="4">
    <source>
        <dbReference type="ARBA" id="ARBA00022593"/>
    </source>
</evidence>
<evidence type="ECO:0000256" key="6">
    <source>
        <dbReference type="ARBA" id="ARBA00022801"/>
    </source>
</evidence>
<dbReference type="Proteomes" id="UP000737391">
    <property type="component" value="Unassembled WGS sequence"/>
</dbReference>
<dbReference type="InterPro" id="IPR015342">
    <property type="entry name" value="PEX1-N_C-lobe"/>
</dbReference>
<dbReference type="GO" id="GO:0016558">
    <property type="term" value="P:protein import into peroxisome matrix"/>
    <property type="evidence" value="ECO:0007669"/>
    <property type="project" value="TreeGrafter"/>
</dbReference>
<dbReference type="PANTHER" id="PTHR23077">
    <property type="entry name" value="AAA-FAMILY ATPASE"/>
    <property type="match status" value="1"/>
</dbReference>
<dbReference type="GO" id="GO:0005778">
    <property type="term" value="C:peroxisomal membrane"/>
    <property type="evidence" value="ECO:0007669"/>
    <property type="project" value="TreeGrafter"/>
</dbReference>
<organism evidence="15 16">
    <name type="scientific">Fusarium agapanthi</name>
    <dbReference type="NCBI Taxonomy" id="1803897"/>
    <lineage>
        <taxon>Eukaryota</taxon>
        <taxon>Fungi</taxon>
        <taxon>Dikarya</taxon>
        <taxon>Ascomycota</taxon>
        <taxon>Pezizomycotina</taxon>
        <taxon>Sordariomycetes</taxon>
        <taxon>Hypocreomycetidae</taxon>
        <taxon>Hypocreales</taxon>
        <taxon>Nectriaceae</taxon>
        <taxon>Fusarium</taxon>
        <taxon>Fusarium fujikuroi species complex</taxon>
    </lineage>
</organism>
<comment type="caution">
    <text evidence="15">The sequence shown here is derived from an EMBL/GenBank/DDBJ whole genome shotgun (WGS) entry which is preliminary data.</text>
</comment>
<dbReference type="InterPro" id="IPR003960">
    <property type="entry name" value="ATPase_AAA_CS"/>
</dbReference>